<feature type="domain" description="RecX second three-helical" evidence="6">
    <location>
        <begin position="65"/>
        <end position="104"/>
    </location>
</feature>
<evidence type="ECO:0000256" key="2">
    <source>
        <dbReference type="ARBA" id="ARBA00009695"/>
    </source>
</evidence>
<comment type="subcellular location">
    <subcellularLocation>
        <location evidence="1 5">Cytoplasm</location>
    </subcellularLocation>
</comment>
<evidence type="ECO:0000259" key="7">
    <source>
        <dbReference type="Pfam" id="PF21981"/>
    </source>
</evidence>
<dbReference type="Pfam" id="PF21982">
    <property type="entry name" value="RecX_HTH1"/>
    <property type="match status" value="1"/>
</dbReference>
<dbReference type="AlphaFoldDB" id="A0A2T0RBG0"/>
<dbReference type="InterPro" id="IPR003783">
    <property type="entry name" value="Regulatory_RecX"/>
</dbReference>
<dbReference type="EMBL" id="PVZF01000001">
    <property type="protein sequence ID" value="PRY18489.1"/>
    <property type="molecule type" value="Genomic_DNA"/>
</dbReference>
<organism evidence="9 10">
    <name type="scientific">Kineococcus rhizosphaerae</name>
    <dbReference type="NCBI Taxonomy" id="559628"/>
    <lineage>
        <taxon>Bacteria</taxon>
        <taxon>Bacillati</taxon>
        <taxon>Actinomycetota</taxon>
        <taxon>Actinomycetes</taxon>
        <taxon>Kineosporiales</taxon>
        <taxon>Kineosporiaceae</taxon>
        <taxon>Kineococcus</taxon>
    </lineage>
</organism>
<name>A0A2T0RBG0_9ACTN</name>
<sequence length="165" mass="18510">MPPGPDENPDREADPREVARSIALRQLTMAPRTRAQLAEKMADRDVPDDVAVEVLDRFEEVGLVDDQAFAEGWVRSRSTGRGRRALAQELRRKGVDDETAAQALEAVDHDTQIDAARDLVRRKLRSTAGLDRAVRERRLFGMLARRGFPTDVVLRVVREELDGLG</sequence>
<dbReference type="GO" id="GO:0005737">
    <property type="term" value="C:cytoplasm"/>
    <property type="evidence" value="ECO:0007669"/>
    <property type="project" value="UniProtKB-SubCell"/>
</dbReference>
<dbReference type="PANTHER" id="PTHR33602">
    <property type="entry name" value="REGULATORY PROTEIN RECX FAMILY PROTEIN"/>
    <property type="match status" value="1"/>
</dbReference>
<comment type="similarity">
    <text evidence="2 5">Belongs to the RecX family.</text>
</comment>
<evidence type="ECO:0000256" key="4">
    <source>
        <dbReference type="ARBA" id="ARBA00022490"/>
    </source>
</evidence>
<dbReference type="InterPro" id="IPR053926">
    <property type="entry name" value="RecX_HTH_1st"/>
</dbReference>
<dbReference type="Pfam" id="PF21981">
    <property type="entry name" value="RecX_HTH3"/>
    <property type="match status" value="1"/>
</dbReference>
<evidence type="ECO:0000256" key="3">
    <source>
        <dbReference type="ARBA" id="ARBA00018111"/>
    </source>
</evidence>
<keyword evidence="4 5" id="KW-0963">Cytoplasm</keyword>
<reference evidence="9 10" key="1">
    <citation type="submission" date="2018-03" db="EMBL/GenBank/DDBJ databases">
        <title>Genomic Encyclopedia of Archaeal and Bacterial Type Strains, Phase II (KMG-II): from individual species to whole genera.</title>
        <authorList>
            <person name="Goeker M."/>
        </authorList>
    </citation>
    <scope>NUCLEOTIDE SEQUENCE [LARGE SCALE GENOMIC DNA]</scope>
    <source>
        <strain evidence="9 10">DSM 19711</strain>
    </source>
</reference>
<dbReference type="HAMAP" id="MF_01114">
    <property type="entry name" value="RecX"/>
    <property type="match status" value="1"/>
</dbReference>
<feature type="domain" description="RecX first three-helical" evidence="8">
    <location>
        <begin position="19"/>
        <end position="57"/>
    </location>
</feature>
<dbReference type="Proteomes" id="UP000238083">
    <property type="component" value="Unassembled WGS sequence"/>
</dbReference>
<evidence type="ECO:0000259" key="8">
    <source>
        <dbReference type="Pfam" id="PF21982"/>
    </source>
</evidence>
<evidence type="ECO:0000256" key="5">
    <source>
        <dbReference type="HAMAP-Rule" id="MF_01114"/>
    </source>
</evidence>
<gene>
    <name evidence="5" type="primary">recX</name>
    <name evidence="9" type="ORF">CLV37_101734</name>
</gene>
<accession>A0A2T0RBG0</accession>
<feature type="domain" description="RecX third three-helical" evidence="7">
    <location>
        <begin position="110"/>
        <end position="157"/>
    </location>
</feature>
<evidence type="ECO:0000313" key="10">
    <source>
        <dbReference type="Proteomes" id="UP000238083"/>
    </source>
</evidence>
<dbReference type="RefSeq" id="WP_245885221.1">
    <property type="nucleotide sequence ID" value="NZ_PVZF01000001.1"/>
</dbReference>
<comment type="function">
    <text evidence="5">Modulates RecA activity.</text>
</comment>
<dbReference type="InterPro" id="IPR053924">
    <property type="entry name" value="RecX_HTH_2nd"/>
</dbReference>
<dbReference type="PANTHER" id="PTHR33602:SF1">
    <property type="entry name" value="REGULATORY PROTEIN RECX FAMILY PROTEIN"/>
    <property type="match status" value="1"/>
</dbReference>
<protein>
    <recommendedName>
        <fullName evidence="3 5">Regulatory protein RecX</fullName>
    </recommendedName>
</protein>
<dbReference type="InterPro" id="IPR053925">
    <property type="entry name" value="RecX_HTH_3rd"/>
</dbReference>
<dbReference type="Pfam" id="PF02631">
    <property type="entry name" value="RecX_HTH2"/>
    <property type="match status" value="1"/>
</dbReference>
<evidence type="ECO:0000313" key="9">
    <source>
        <dbReference type="EMBL" id="PRY18489.1"/>
    </source>
</evidence>
<proteinExistence type="inferred from homology"/>
<evidence type="ECO:0000259" key="6">
    <source>
        <dbReference type="Pfam" id="PF02631"/>
    </source>
</evidence>
<dbReference type="InterPro" id="IPR036388">
    <property type="entry name" value="WH-like_DNA-bd_sf"/>
</dbReference>
<dbReference type="Gene3D" id="1.10.10.10">
    <property type="entry name" value="Winged helix-like DNA-binding domain superfamily/Winged helix DNA-binding domain"/>
    <property type="match status" value="2"/>
</dbReference>
<evidence type="ECO:0000256" key="1">
    <source>
        <dbReference type="ARBA" id="ARBA00004496"/>
    </source>
</evidence>
<keyword evidence="10" id="KW-1185">Reference proteome</keyword>
<comment type="caution">
    <text evidence="9">The sequence shown here is derived from an EMBL/GenBank/DDBJ whole genome shotgun (WGS) entry which is preliminary data.</text>
</comment>
<dbReference type="GO" id="GO:0006282">
    <property type="term" value="P:regulation of DNA repair"/>
    <property type="evidence" value="ECO:0007669"/>
    <property type="project" value="UniProtKB-UniRule"/>
</dbReference>